<protein>
    <submittedName>
        <fullName evidence="2">Putative sensor protein</fullName>
    </submittedName>
</protein>
<name>M0A7J0_9EURY</name>
<sequence>MTLRSFFDSLETASRSLAVVAADDRAERGPLTDLLADSVDSPHVEVTAANRSIVAGADRRLDDVLDAHDTVVVALEDGEPIAASPMDDLYDAILAINSDLFMTGSRGLGSIELPAVLAALENTRLELRGYPRSHKEKLLLILLSRYIEQLAWSNGSGILRSSFQYLSRIEDEVGTRAVYDQLGRTDVDVHVYGVGGSDPPAIEATVHTGRSRLYRTAWFVVYRPDNEGPTDQHPHEDVPGASRSAFTPLRRSDGDSSTVPRSAALVCLETGDRVWEGFFTFDSDRVAAIEDTVATEL</sequence>
<feature type="region of interest" description="Disordered" evidence="1">
    <location>
        <begin position="225"/>
        <end position="258"/>
    </location>
</feature>
<dbReference type="PATRIC" id="fig|1227493.4.peg.980"/>
<dbReference type="Proteomes" id="UP000011519">
    <property type="component" value="Unassembled WGS sequence"/>
</dbReference>
<dbReference type="RefSeq" id="WP_006652256.1">
    <property type="nucleotide sequence ID" value="NZ_AOIM01000014.1"/>
</dbReference>
<gene>
    <name evidence="2" type="ORF">C483_05063</name>
</gene>
<reference evidence="2 3" key="1">
    <citation type="journal article" date="2014" name="PLoS Genet.">
        <title>Phylogenetically driven sequencing of extremely halophilic archaea reveals strategies for static and dynamic osmo-response.</title>
        <authorList>
            <person name="Becker E.A."/>
            <person name="Seitzer P.M."/>
            <person name="Tritt A."/>
            <person name="Larsen D."/>
            <person name="Krusor M."/>
            <person name="Yao A.I."/>
            <person name="Wu D."/>
            <person name="Madern D."/>
            <person name="Eisen J.A."/>
            <person name="Darling A.E."/>
            <person name="Facciotti M.T."/>
        </authorList>
    </citation>
    <scope>NUCLEOTIDE SEQUENCE [LARGE SCALE GENOMIC DNA]</scope>
    <source>
        <strain evidence="2 3">JCM 10989</strain>
    </source>
</reference>
<evidence type="ECO:0000313" key="2">
    <source>
        <dbReference type="EMBL" id="ELY93308.1"/>
    </source>
</evidence>
<comment type="caution">
    <text evidence="2">The sequence shown here is derived from an EMBL/GenBank/DDBJ whole genome shotgun (WGS) entry which is preliminary data.</text>
</comment>
<feature type="compositionally biased region" description="Basic and acidic residues" evidence="1">
    <location>
        <begin position="225"/>
        <end position="238"/>
    </location>
</feature>
<evidence type="ECO:0000256" key="1">
    <source>
        <dbReference type="SAM" id="MobiDB-lite"/>
    </source>
</evidence>
<dbReference type="OrthoDB" id="302327at2157"/>
<dbReference type="AlphaFoldDB" id="M0A7J0"/>
<organism evidence="2 3">
    <name type="scientific">Natrialba hulunbeirensis JCM 10989</name>
    <dbReference type="NCBI Taxonomy" id="1227493"/>
    <lineage>
        <taxon>Archaea</taxon>
        <taxon>Methanobacteriati</taxon>
        <taxon>Methanobacteriota</taxon>
        <taxon>Stenosarchaea group</taxon>
        <taxon>Halobacteria</taxon>
        <taxon>Halobacteriales</taxon>
        <taxon>Natrialbaceae</taxon>
        <taxon>Natrialba</taxon>
    </lineage>
</organism>
<accession>M0A7J0</accession>
<evidence type="ECO:0000313" key="3">
    <source>
        <dbReference type="Proteomes" id="UP000011519"/>
    </source>
</evidence>
<keyword evidence="3" id="KW-1185">Reference proteome</keyword>
<proteinExistence type="predicted"/>
<dbReference type="STRING" id="1227493.C483_05063"/>
<dbReference type="EMBL" id="AOIM01000014">
    <property type="protein sequence ID" value="ELY93308.1"/>
    <property type="molecule type" value="Genomic_DNA"/>
</dbReference>